<dbReference type="Gene3D" id="1.10.10.10">
    <property type="entry name" value="Winged helix-like DNA-binding domain superfamily/Winged helix DNA-binding domain"/>
    <property type="match status" value="1"/>
</dbReference>
<keyword evidence="3" id="KW-0804">Transcription</keyword>
<dbReference type="STRING" id="417102.CA982_03340"/>
<dbReference type="SUPFAM" id="SSF46785">
    <property type="entry name" value="Winged helix' DNA-binding domain"/>
    <property type="match status" value="1"/>
</dbReference>
<dbReference type="InterPro" id="IPR000524">
    <property type="entry name" value="Tscrpt_reg_HTH_GntR"/>
</dbReference>
<evidence type="ECO:0000256" key="2">
    <source>
        <dbReference type="ARBA" id="ARBA00023125"/>
    </source>
</evidence>
<feature type="compositionally biased region" description="Basic and acidic residues" evidence="4">
    <location>
        <begin position="1"/>
        <end position="10"/>
    </location>
</feature>
<sequence>MRAIHGKKEGMTVTMKVGAETPGPEDPGIDRTVVHQPKRGKSPRRRVLSPLVQESTPAIIARKLHDAIANGDFAPGSQLTESGLAADLGVSRGPLREAMQRLTAEGLLVSHRNRGLFVVSMEDDDIRDMYVARTAVERAAAQQVIAHREQEAVQALGEAVDAMRDFIEEPNGAGMAEADMAFHQTLVEYAGSQRLSRLHETILVETRMCLRAMRGTYSSGKDRIDEHQALVDAIAAGDAAAADALMIEHMADGLRRLIGDGEDAANLQVARG</sequence>
<dbReference type="InterPro" id="IPR036390">
    <property type="entry name" value="WH_DNA-bd_sf"/>
</dbReference>
<feature type="domain" description="HTH gntR-type" evidence="5">
    <location>
        <begin position="54"/>
        <end position="121"/>
    </location>
</feature>
<dbReference type="SUPFAM" id="SSF48008">
    <property type="entry name" value="GntR ligand-binding domain-like"/>
    <property type="match status" value="1"/>
</dbReference>
<gene>
    <name evidence="6" type="ORF">CA982_03340</name>
</gene>
<dbReference type="GO" id="GO:0003677">
    <property type="term" value="F:DNA binding"/>
    <property type="evidence" value="ECO:0007669"/>
    <property type="project" value="UniProtKB-KW"/>
</dbReference>
<dbReference type="CDD" id="cd07377">
    <property type="entry name" value="WHTH_GntR"/>
    <property type="match status" value="1"/>
</dbReference>
<dbReference type="Pfam" id="PF00392">
    <property type="entry name" value="GntR"/>
    <property type="match status" value="1"/>
</dbReference>
<dbReference type="Pfam" id="PF07729">
    <property type="entry name" value="FCD"/>
    <property type="match status" value="1"/>
</dbReference>
<dbReference type="PROSITE" id="PS50949">
    <property type="entry name" value="HTH_GNTR"/>
    <property type="match status" value="1"/>
</dbReference>
<feature type="compositionally biased region" description="Basic residues" evidence="4">
    <location>
        <begin position="36"/>
        <end position="45"/>
    </location>
</feature>
<dbReference type="AlphaFoldDB" id="A0A243QHJ1"/>
<evidence type="ECO:0000256" key="3">
    <source>
        <dbReference type="ARBA" id="ARBA00023163"/>
    </source>
</evidence>
<dbReference type="SMART" id="SM00345">
    <property type="entry name" value="HTH_GNTR"/>
    <property type="match status" value="1"/>
</dbReference>
<evidence type="ECO:0000313" key="6">
    <source>
        <dbReference type="EMBL" id="OUC80245.1"/>
    </source>
</evidence>
<keyword evidence="1" id="KW-0805">Transcription regulation</keyword>
<name>A0A243QHJ1_9ACTN</name>
<dbReference type="Proteomes" id="UP000194632">
    <property type="component" value="Unassembled WGS sequence"/>
</dbReference>
<dbReference type="InterPro" id="IPR036388">
    <property type="entry name" value="WH-like_DNA-bd_sf"/>
</dbReference>
<keyword evidence="2" id="KW-0238">DNA-binding</keyword>
<feature type="region of interest" description="Disordered" evidence="4">
    <location>
        <begin position="1"/>
        <end position="45"/>
    </location>
</feature>
<dbReference type="OrthoDB" id="5243844at2"/>
<dbReference type="PANTHER" id="PTHR43537">
    <property type="entry name" value="TRANSCRIPTIONAL REGULATOR, GNTR FAMILY"/>
    <property type="match status" value="1"/>
</dbReference>
<evidence type="ECO:0000256" key="4">
    <source>
        <dbReference type="SAM" id="MobiDB-lite"/>
    </source>
</evidence>
<dbReference type="EMBL" id="NGFO01000003">
    <property type="protein sequence ID" value="OUC80245.1"/>
    <property type="molecule type" value="Genomic_DNA"/>
</dbReference>
<evidence type="ECO:0000313" key="7">
    <source>
        <dbReference type="Proteomes" id="UP000194632"/>
    </source>
</evidence>
<dbReference type="GO" id="GO:0003700">
    <property type="term" value="F:DNA-binding transcription factor activity"/>
    <property type="evidence" value="ECO:0007669"/>
    <property type="project" value="InterPro"/>
</dbReference>
<comment type="caution">
    <text evidence="6">The sequence shown here is derived from an EMBL/GenBank/DDBJ whole genome shotgun (WGS) entry which is preliminary data.</text>
</comment>
<proteinExistence type="predicted"/>
<keyword evidence="7" id="KW-1185">Reference proteome</keyword>
<dbReference type="PANTHER" id="PTHR43537:SF45">
    <property type="entry name" value="GNTR FAMILY REGULATORY PROTEIN"/>
    <property type="match status" value="1"/>
</dbReference>
<protein>
    <submittedName>
        <fullName evidence="6">GntR family transcriptional regulator</fullName>
    </submittedName>
</protein>
<reference evidence="6 7" key="1">
    <citation type="submission" date="2017-05" db="EMBL/GenBank/DDBJ databases">
        <title>Biotechnological potential of actinobacteria isolated from South African environments.</title>
        <authorList>
            <person name="Le Roes-Hill M."/>
            <person name="Prins A."/>
            <person name="Durrell K.A."/>
        </authorList>
    </citation>
    <scope>NUCLEOTIDE SEQUENCE [LARGE SCALE GENOMIC DNA]</scope>
    <source>
        <strain evidence="6">BS2</strain>
    </source>
</reference>
<evidence type="ECO:0000259" key="5">
    <source>
        <dbReference type="PROSITE" id="PS50949"/>
    </source>
</evidence>
<organism evidence="6 7">
    <name type="scientific">Gordonia lacunae</name>
    <dbReference type="NCBI Taxonomy" id="417102"/>
    <lineage>
        <taxon>Bacteria</taxon>
        <taxon>Bacillati</taxon>
        <taxon>Actinomycetota</taxon>
        <taxon>Actinomycetes</taxon>
        <taxon>Mycobacteriales</taxon>
        <taxon>Gordoniaceae</taxon>
        <taxon>Gordonia</taxon>
    </lineage>
</organism>
<dbReference type="InterPro" id="IPR008920">
    <property type="entry name" value="TF_FadR/GntR_C"/>
</dbReference>
<accession>A0A243QHJ1</accession>
<dbReference type="PRINTS" id="PR00035">
    <property type="entry name" value="HTHGNTR"/>
</dbReference>
<evidence type="ECO:0000256" key="1">
    <source>
        <dbReference type="ARBA" id="ARBA00023015"/>
    </source>
</evidence>
<dbReference type="SMART" id="SM00895">
    <property type="entry name" value="FCD"/>
    <property type="match status" value="1"/>
</dbReference>
<dbReference type="InterPro" id="IPR011711">
    <property type="entry name" value="GntR_C"/>
</dbReference>
<dbReference type="Gene3D" id="1.20.120.530">
    <property type="entry name" value="GntR ligand-binding domain-like"/>
    <property type="match status" value="1"/>
</dbReference>